<feature type="transmembrane region" description="Helical" evidence="1">
    <location>
        <begin position="52"/>
        <end position="74"/>
    </location>
</feature>
<comment type="caution">
    <text evidence="2">The sequence shown here is derived from an EMBL/GenBank/DDBJ whole genome shotgun (WGS) entry which is preliminary data.</text>
</comment>
<dbReference type="EMBL" id="JAEUBF010000154">
    <property type="protein sequence ID" value="KAH3680187.1"/>
    <property type="molecule type" value="Genomic_DNA"/>
</dbReference>
<gene>
    <name evidence="2" type="ORF">WICMUC_000503</name>
</gene>
<reference evidence="2" key="2">
    <citation type="submission" date="2021-01" db="EMBL/GenBank/DDBJ databases">
        <authorList>
            <person name="Schikora-Tamarit M.A."/>
        </authorList>
    </citation>
    <scope>NUCLEOTIDE SEQUENCE</scope>
    <source>
        <strain evidence="2">CBS6341</strain>
    </source>
</reference>
<keyword evidence="1" id="KW-0812">Transmembrane</keyword>
<keyword evidence="3" id="KW-1185">Reference proteome</keyword>
<name>A0A9P8PZ16_9ASCO</name>
<reference evidence="2" key="1">
    <citation type="journal article" date="2021" name="Open Biol.">
        <title>Shared evolutionary footprints suggest mitochondrial oxidative damage underlies multiple complex I losses in fungi.</title>
        <authorList>
            <person name="Schikora-Tamarit M.A."/>
            <person name="Marcet-Houben M."/>
            <person name="Nosek J."/>
            <person name="Gabaldon T."/>
        </authorList>
    </citation>
    <scope>NUCLEOTIDE SEQUENCE</scope>
    <source>
        <strain evidence="2">CBS6341</strain>
    </source>
</reference>
<evidence type="ECO:0000256" key="1">
    <source>
        <dbReference type="SAM" id="Phobius"/>
    </source>
</evidence>
<dbReference type="Proteomes" id="UP000769528">
    <property type="component" value="Unassembled WGS sequence"/>
</dbReference>
<organism evidence="2 3">
    <name type="scientific">Wickerhamomyces mucosus</name>
    <dbReference type="NCBI Taxonomy" id="1378264"/>
    <lineage>
        <taxon>Eukaryota</taxon>
        <taxon>Fungi</taxon>
        <taxon>Dikarya</taxon>
        <taxon>Ascomycota</taxon>
        <taxon>Saccharomycotina</taxon>
        <taxon>Saccharomycetes</taxon>
        <taxon>Phaffomycetales</taxon>
        <taxon>Wickerhamomycetaceae</taxon>
        <taxon>Wickerhamomyces</taxon>
    </lineage>
</organism>
<evidence type="ECO:0000313" key="3">
    <source>
        <dbReference type="Proteomes" id="UP000769528"/>
    </source>
</evidence>
<protein>
    <submittedName>
        <fullName evidence="2">Uncharacterized protein</fullName>
    </submittedName>
</protein>
<sequence>MTSSVESNGIIAPNGPNVSSDATFIDLLTLDKTLGAKKLAPKSSRRPPFIKILAPFSTASLICSSTLTMALPLIKAP</sequence>
<keyword evidence="1" id="KW-0472">Membrane</keyword>
<proteinExistence type="predicted"/>
<dbReference type="AlphaFoldDB" id="A0A9P8PZ16"/>
<accession>A0A9P8PZ16</accession>
<keyword evidence="1" id="KW-1133">Transmembrane helix</keyword>
<evidence type="ECO:0000313" key="2">
    <source>
        <dbReference type="EMBL" id="KAH3680187.1"/>
    </source>
</evidence>